<evidence type="ECO:0000313" key="4">
    <source>
        <dbReference type="EMBL" id="OMJ90123.1"/>
    </source>
</evidence>
<dbReference type="EMBL" id="MPUH01000110">
    <property type="protein sequence ID" value="OMJ90123.1"/>
    <property type="molecule type" value="Genomic_DNA"/>
</dbReference>
<feature type="compositionally biased region" description="Polar residues" evidence="3">
    <location>
        <begin position="1"/>
        <end position="22"/>
    </location>
</feature>
<dbReference type="InterPro" id="IPR050498">
    <property type="entry name" value="Ycf3"/>
</dbReference>
<protein>
    <submittedName>
        <fullName evidence="4">Uncharacterized protein</fullName>
    </submittedName>
</protein>
<dbReference type="AlphaFoldDB" id="A0A1R2CM76"/>
<dbReference type="Proteomes" id="UP000187209">
    <property type="component" value="Unassembled WGS sequence"/>
</dbReference>
<dbReference type="Pfam" id="PF12895">
    <property type="entry name" value="ANAPC3"/>
    <property type="match status" value="1"/>
</dbReference>
<evidence type="ECO:0000256" key="2">
    <source>
        <dbReference type="ARBA" id="ARBA00022803"/>
    </source>
</evidence>
<accession>A0A1R2CM76</accession>
<evidence type="ECO:0000256" key="1">
    <source>
        <dbReference type="ARBA" id="ARBA00022737"/>
    </source>
</evidence>
<dbReference type="SUPFAM" id="SSF48452">
    <property type="entry name" value="TPR-like"/>
    <property type="match status" value="4"/>
</dbReference>
<dbReference type="PANTHER" id="PTHR44858">
    <property type="entry name" value="TETRATRICOPEPTIDE REPEAT PROTEIN 6"/>
    <property type="match status" value="1"/>
</dbReference>
<reference evidence="4 5" key="1">
    <citation type="submission" date="2016-11" db="EMBL/GenBank/DDBJ databases">
        <title>The macronuclear genome of Stentor coeruleus: a giant cell with tiny introns.</title>
        <authorList>
            <person name="Slabodnick M."/>
            <person name="Ruby J.G."/>
            <person name="Reiff S.B."/>
            <person name="Swart E.C."/>
            <person name="Gosai S."/>
            <person name="Prabakaran S."/>
            <person name="Witkowska E."/>
            <person name="Larue G.E."/>
            <person name="Fisher S."/>
            <person name="Freeman R.M."/>
            <person name="Gunawardena J."/>
            <person name="Chu W."/>
            <person name="Stover N.A."/>
            <person name="Gregory B.D."/>
            <person name="Nowacki M."/>
            <person name="Derisi J."/>
            <person name="Roy S.W."/>
            <person name="Marshall W.F."/>
            <person name="Sood P."/>
        </authorList>
    </citation>
    <scope>NUCLEOTIDE SEQUENCE [LARGE SCALE GENOMIC DNA]</scope>
    <source>
        <strain evidence="4">WM001</strain>
    </source>
</reference>
<dbReference type="Pfam" id="PF13174">
    <property type="entry name" value="TPR_6"/>
    <property type="match status" value="1"/>
</dbReference>
<dbReference type="Gene3D" id="1.25.40.10">
    <property type="entry name" value="Tetratricopeptide repeat domain"/>
    <property type="match status" value="5"/>
</dbReference>
<name>A0A1R2CM76_9CILI</name>
<comment type="caution">
    <text evidence="4">The sequence shown here is derived from an EMBL/GenBank/DDBJ whole genome shotgun (WGS) entry which is preliminary data.</text>
</comment>
<dbReference type="InterPro" id="IPR019734">
    <property type="entry name" value="TPR_rpt"/>
</dbReference>
<keyword evidence="2" id="KW-0802">TPR repeat</keyword>
<organism evidence="4 5">
    <name type="scientific">Stentor coeruleus</name>
    <dbReference type="NCBI Taxonomy" id="5963"/>
    <lineage>
        <taxon>Eukaryota</taxon>
        <taxon>Sar</taxon>
        <taxon>Alveolata</taxon>
        <taxon>Ciliophora</taxon>
        <taxon>Postciliodesmatophora</taxon>
        <taxon>Heterotrichea</taxon>
        <taxon>Heterotrichida</taxon>
        <taxon>Stentoridae</taxon>
        <taxon>Stentor</taxon>
    </lineage>
</organism>
<evidence type="ECO:0000256" key="3">
    <source>
        <dbReference type="SAM" id="MobiDB-lite"/>
    </source>
</evidence>
<dbReference type="InterPro" id="IPR011990">
    <property type="entry name" value="TPR-like_helical_dom_sf"/>
</dbReference>
<keyword evidence="1" id="KW-0677">Repeat</keyword>
<dbReference type="SMART" id="SM00028">
    <property type="entry name" value="TPR"/>
    <property type="match status" value="7"/>
</dbReference>
<evidence type="ECO:0000313" key="5">
    <source>
        <dbReference type="Proteomes" id="UP000187209"/>
    </source>
</evidence>
<feature type="region of interest" description="Disordered" evidence="3">
    <location>
        <begin position="1"/>
        <end position="23"/>
    </location>
</feature>
<keyword evidence="5" id="KW-1185">Reference proteome</keyword>
<sequence length="866" mass="101333">MLNKSITSPKSTQPNDNINLNDSSKHHFGSKALIITAKNEISKKNYDTALSILKGINNEASLQEVIFLQAVCYMHMKDYQQALKLFKSYNIPQNPSTLMSICKCYCALQDYEKALEYLNSCIKINSHYIQAYFLRGKLLIELRRYDEAINDLVKQKHPSAFLLLAKCWKNKRHYDNAVKYLEKYKTTANYHEKYLFELGKVQYCFKKTVEALQVFEILYRKDRGNYEVGYYKSKCLMWEKIYEEAELLLEKIAQSCENEELANRALFRIALIKMEKFDFFASFFAIRRVKGVVKSGKKQFYQKFIEAAYYVVQNNFSTAIEYLTTLINDNIYPQGLSKCLIFRGFSYFSIKDFDKTIFDYQQAESISPLDPASLFNYKISLAITNIFNKDYPSAYKILGSEFFKRFSNPMWPMLKIHTKIFMMSKNITHILDLQNDIRGLKLEKNCEFYLLGAFFLYLKTDIELAFKKINKSLKMSDKSSFLSYTIRAFCFINFKMYSEAAEDLTSALCLNEDLKTLRAYRSLCYYYCDNEKDAMDDIFCIFDVGDYNAMLLSVYMLVVCQKYEKALEIVEHVEKTDEILLLKAHCYLLLENYDESISTLCQRCNNTDHDIFMIQSLKSHTFLSQGPGILINHIFSHWYEAVSNFLNLQYDTAINIFEIVLENINDTQDELIFADNSVFESIRLEILYNLAICYIFSSTQSNLTKASELIEVILELSQSNQHPFIYILLAITEKGLKNTNKLQKTLEKLIEISSEMYTNFISHREMRLNPVFYENKFMENMEYFCIPGFENLFVRPIVRLPMLPPPLEISDSYEALINLLRIEGPIIRPEVPWLAKVNDKYMFTDEMIDDISSFKSESAVNLKNEA</sequence>
<dbReference type="PANTHER" id="PTHR44858:SF1">
    <property type="entry name" value="UDP-N-ACETYLGLUCOSAMINE--PEPTIDE N-ACETYLGLUCOSAMINYLTRANSFERASE SPINDLY-RELATED"/>
    <property type="match status" value="1"/>
</dbReference>
<dbReference type="OrthoDB" id="292471at2759"/>
<gene>
    <name evidence="4" type="ORF">SteCoe_7614</name>
</gene>
<proteinExistence type="predicted"/>